<dbReference type="AlphaFoldDB" id="A0A2T3JH95"/>
<feature type="domain" description="Lcl C-terminal" evidence="1">
    <location>
        <begin position="81"/>
        <end position="227"/>
    </location>
</feature>
<evidence type="ECO:0000313" key="2">
    <source>
        <dbReference type="EMBL" id="PSU48328.1"/>
    </source>
</evidence>
<name>A0A2T3JH95_9GAMM</name>
<organism evidence="2 3">
    <name type="scientific">Photobacterium frigidiphilum</name>
    <dbReference type="NCBI Taxonomy" id="264736"/>
    <lineage>
        <taxon>Bacteria</taxon>
        <taxon>Pseudomonadati</taxon>
        <taxon>Pseudomonadota</taxon>
        <taxon>Gammaproteobacteria</taxon>
        <taxon>Vibrionales</taxon>
        <taxon>Vibrionaceae</taxon>
        <taxon>Photobacterium</taxon>
    </lineage>
</organism>
<dbReference type="PANTHER" id="PTHR35812">
    <property type="entry name" value="LIPOPROTEIN"/>
    <property type="match status" value="1"/>
</dbReference>
<accession>A0A2T3JH95</accession>
<dbReference type="OrthoDB" id="9793251at2"/>
<dbReference type="InterPro" id="IPR011460">
    <property type="entry name" value="Lcl_C"/>
</dbReference>
<dbReference type="Proteomes" id="UP000240987">
    <property type="component" value="Unassembled WGS sequence"/>
</dbReference>
<gene>
    <name evidence="2" type="ORF">C9J12_11980</name>
</gene>
<dbReference type="EMBL" id="PYMJ01000010">
    <property type="protein sequence ID" value="PSU48328.1"/>
    <property type="molecule type" value="Genomic_DNA"/>
</dbReference>
<dbReference type="RefSeq" id="WP_107242933.1">
    <property type="nucleotide sequence ID" value="NZ_PYMJ01000010.1"/>
</dbReference>
<comment type="caution">
    <text evidence="2">The sequence shown here is derived from an EMBL/GenBank/DDBJ whole genome shotgun (WGS) entry which is preliminary data.</text>
</comment>
<reference evidence="2 3" key="1">
    <citation type="submission" date="2018-01" db="EMBL/GenBank/DDBJ databases">
        <title>Whole genome sequencing of Histamine producing bacteria.</title>
        <authorList>
            <person name="Butler K."/>
        </authorList>
    </citation>
    <scope>NUCLEOTIDE SEQUENCE [LARGE SCALE GENOMIC DNA]</scope>
    <source>
        <strain evidence="2 3">JCM 12947</strain>
    </source>
</reference>
<protein>
    <recommendedName>
        <fullName evidence="1">Lcl C-terminal domain-containing protein</fullName>
    </recommendedName>
</protein>
<proteinExistence type="predicted"/>
<evidence type="ECO:0000259" key="1">
    <source>
        <dbReference type="Pfam" id="PF07603"/>
    </source>
</evidence>
<sequence length="382" mass="44263">MRTLSTVSLLVSILFASPVFSEIPYKLRDGIEEVDYAKLNPIKGFRLPDSGQFRETTWVRGEDRDHQRNPMSFTISDDGNIVIDNNTGLMWERHLNWKWEKTVPPKGKWRPQDIFSYQDGEPRRRPYHEGVQYCKQLRLGGYDDWRMANMKEGHTIAHYGAARPTIDMKYFKDVFAGIPGYGDRGKGGMWAGPIAPDHNNSGWHLGFIDGHFMGYPRGGYKTTRCVRADNNGTYFIPEYVDNNDGTVTEKVAKLIWVKKVESGLLDWEEALQYCEDLNYASHRDWKLPSNKELTSIVDLNRHKPALDASVFPDTDYKAYYWSRTPETRDAARNLMSETTVQPEDKEINNAHENAWIQAYMLGGNWRAPRRFKGYARCVQWIE</sequence>
<dbReference type="Pfam" id="PF07603">
    <property type="entry name" value="Lcl_C"/>
    <property type="match status" value="2"/>
</dbReference>
<feature type="domain" description="Lcl C-terminal" evidence="1">
    <location>
        <begin position="245"/>
        <end position="333"/>
    </location>
</feature>
<dbReference type="PANTHER" id="PTHR35812:SF1">
    <property type="entry name" value="LIPOPROTEIN"/>
    <property type="match status" value="1"/>
</dbReference>
<evidence type="ECO:0000313" key="3">
    <source>
        <dbReference type="Proteomes" id="UP000240987"/>
    </source>
</evidence>
<keyword evidence="3" id="KW-1185">Reference proteome</keyword>